<organism evidence="2 3">
    <name type="scientific">Streptomyces cahuitamycinicus</name>
    <dbReference type="NCBI Taxonomy" id="2070367"/>
    <lineage>
        <taxon>Bacteria</taxon>
        <taxon>Bacillati</taxon>
        <taxon>Actinomycetota</taxon>
        <taxon>Actinomycetes</taxon>
        <taxon>Kitasatosporales</taxon>
        <taxon>Streptomycetaceae</taxon>
        <taxon>Streptomyces</taxon>
    </lineage>
</organism>
<dbReference type="EMBL" id="POUC01000012">
    <property type="protein sequence ID" value="PNG23550.1"/>
    <property type="molecule type" value="Genomic_DNA"/>
</dbReference>
<accession>A0A2N8TX54</accession>
<feature type="region of interest" description="Disordered" evidence="1">
    <location>
        <begin position="18"/>
        <end position="37"/>
    </location>
</feature>
<feature type="region of interest" description="Disordered" evidence="1">
    <location>
        <begin position="66"/>
        <end position="105"/>
    </location>
</feature>
<dbReference type="Proteomes" id="UP000235943">
    <property type="component" value="Unassembled WGS sequence"/>
</dbReference>
<proteinExistence type="predicted"/>
<reference evidence="2 3" key="1">
    <citation type="submission" date="2018-01" db="EMBL/GenBank/DDBJ databases">
        <title>Draft genome sequence of Streptomyces sp. 13K301.</title>
        <authorList>
            <person name="Sahin N."/>
            <person name="Saygin H."/>
            <person name="Ay H."/>
        </authorList>
    </citation>
    <scope>NUCLEOTIDE SEQUENCE [LARGE SCALE GENOMIC DNA]</scope>
    <source>
        <strain evidence="2 3">13K301</strain>
    </source>
</reference>
<evidence type="ECO:0000313" key="3">
    <source>
        <dbReference type="Proteomes" id="UP000235943"/>
    </source>
</evidence>
<gene>
    <name evidence="2" type="ORF">C1J00_03160</name>
</gene>
<evidence type="ECO:0000256" key="1">
    <source>
        <dbReference type="SAM" id="MobiDB-lite"/>
    </source>
</evidence>
<sequence>MTVIITLILLATTACGLEHNHRRQPYPRPSLNGSTDVHDRDAERVRAELGAAADWAELGPLGMPVANDHATSSGSSPPPIWTICWPDSTRHTADHPEVSSAAPAT</sequence>
<dbReference type="OrthoDB" id="3701174at2"/>
<dbReference type="RefSeq" id="WP_102907492.1">
    <property type="nucleotide sequence ID" value="NZ_POUC01000012.1"/>
</dbReference>
<protein>
    <submittedName>
        <fullName evidence="2">Uncharacterized protein</fullName>
    </submittedName>
</protein>
<keyword evidence="3" id="KW-1185">Reference proteome</keyword>
<evidence type="ECO:0000313" key="2">
    <source>
        <dbReference type="EMBL" id="PNG23550.1"/>
    </source>
</evidence>
<feature type="compositionally biased region" description="Basic and acidic residues" evidence="1">
    <location>
        <begin position="88"/>
        <end position="97"/>
    </location>
</feature>
<name>A0A2N8TX54_9ACTN</name>
<dbReference type="AlphaFoldDB" id="A0A2N8TX54"/>
<comment type="caution">
    <text evidence="2">The sequence shown here is derived from an EMBL/GenBank/DDBJ whole genome shotgun (WGS) entry which is preliminary data.</text>
</comment>